<keyword evidence="2" id="KW-1227">Viral tail protein</keyword>
<comment type="subcellular location">
    <subcellularLocation>
        <location evidence="1">Virion</location>
    </subcellularLocation>
</comment>
<feature type="non-terminal residue" evidence="4">
    <location>
        <position position="507"/>
    </location>
</feature>
<accession>A0A6J7WE00</accession>
<dbReference type="InterPro" id="IPR030392">
    <property type="entry name" value="S74_ICA"/>
</dbReference>
<protein>
    <submittedName>
        <fullName evidence="4">Intramolecular chaperone auto-processing domain containing protein</fullName>
    </submittedName>
</protein>
<dbReference type="PROSITE" id="PS51688">
    <property type="entry name" value="ICA"/>
    <property type="match status" value="1"/>
</dbReference>
<dbReference type="GO" id="GO:0098015">
    <property type="term" value="C:virus tail"/>
    <property type="evidence" value="ECO:0007669"/>
    <property type="project" value="UniProtKB-KW"/>
</dbReference>
<proteinExistence type="predicted"/>
<evidence type="ECO:0000259" key="3">
    <source>
        <dbReference type="PROSITE" id="PS51688"/>
    </source>
</evidence>
<dbReference type="Pfam" id="PF13884">
    <property type="entry name" value="Peptidase_S74"/>
    <property type="match status" value="1"/>
</dbReference>
<evidence type="ECO:0000256" key="1">
    <source>
        <dbReference type="ARBA" id="ARBA00004328"/>
    </source>
</evidence>
<name>A0A6J7WE00_9CAUD</name>
<sequence length="507" mass="52081">MADLKISQLTAITTLTPATDVLPVVDVTGTTKKITTNQILGSGGTATLASATITGDLTVDTSTLKVDSANDNVIVGATSAIGGGRFSVQADLSAKQAICAKNSAAFYSATNNFIRFTNSTDATVGGITHPAVTSLGVWGVSDIQFLLTGAGTTAMTLNANGLGVGTSPAAKLDVLAAKDTTTMIVGAPLTTVGGGAFANYSELLFKNTSGSNSDACIRSYGNVWNAAGSQLAFFTSNNSAVTERLRIDNLGNVGIGVTPSAWSQGKAIETGFLGNALWGPAQGQVIVSKNAYFNAGWKYAYTGATASNYEQGSGGHLWYIAPSGTAGNAITFTQAMTLDASGNLLVGTTSAAGVRLDVQTATGNCIGRVKSNAAASTASFIIDYVETLGCTYIKKAASDVWIYGVQNDTSATPAFKINTASNVGVQLVSGATAWTTLSDETVKDIIEPISNAVAKVGSLRSVIGKFKTDDASKRRSFLIAQDVQSVLPEAVDVIGENNELGLRYTEV</sequence>
<keyword evidence="2" id="KW-0946">Virion</keyword>
<reference evidence="4" key="1">
    <citation type="submission" date="2020-05" db="EMBL/GenBank/DDBJ databases">
        <authorList>
            <person name="Chiriac C."/>
            <person name="Salcher M."/>
            <person name="Ghai R."/>
            <person name="Kavagutti S V."/>
        </authorList>
    </citation>
    <scope>NUCLEOTIDE SEQUENCE</scope>
</reference>
<evidence type="ECO:0000256" key="2">
    <source>
        <dbReference type="ARBA" id="ARBA00022732"/>
    </source>
</evidence>
<organism evidence="4">
    <name type="scientific">uncultured Caudovirales phage</name>
    <dbReference type="NCBI Taxonomy" id="2100421"/>
    <lineage>
        <taxon>Viruses</taxon>
        <taxon>Duplodnaviria</taxon>
        <taxon>Heunggongvirae</taxon>
        <taxon>Uroviricota</taxon>
        <taxon>Caudoviricetes</taxon>
        <taxon>Peduoviridae</taxon>
        <taxon>Maltschvirus</taxon>
        <taxon>Maltschvirus maltsch</taxon>
    </lineage>
</organism>
<gene>
    <name evidence="4" type="ORF">UFOVP175_1</name>
</gene>
<dbReference type="EMBL" id="LR798221">
    <property type="protein sequence ID" value="CAB5194496.1"/>
    <property type="molecule type" value="Genomic_DNA"/>
</dbReference>
<evidence type="ECO:0000313" key="4">
    <source>
        <dbReference type="EMBL" id="CAB5194496.1"/>
    </source>
</evidence>
<feature type="domain" description="Peptidase S74" evidence="3">
    <location>
        <begin position="438"/>
        <end position="507"/>
    </location>
</feature>